<dbReference type="RefSeq" id="WP_256549637.1">
    <property type="nucleotide sequence ID" value="NZ_CP101751.1"/>
</dbReference>
<dbReference type="Proteomes" id="UP001059844">
    <property type="component" value="Chromosome"/>
</dbReference>
<reference evidence="1" key="1">
    <citation type="submission" date="2022-07" db="EMBL/GenBank/DDBJ databases">
        <title>Isolation, identification, and degradation of a PFOSA degrading strain from sewage treatment plant.</title>
        <authorList>
            <person name="Zhang L."/>
            <person name="Huo Y."/>
        </authorList>
    </citation>
    <scope>NUCLEOTIDE SEQUENCE</scope>
    <source>
        <strain evidence="1">C1</strain>
    </source>
</reference>
<gene>
    <name evidence="1" type="ORF">NOX80_10010</name>
</gene>
<evidence type="ECO:0000313" key="2">
    <source>
        <dbReference type="Proteomes" id="UP001059844"/>
    </source>
</evidence>
<accession>A0ABY5IQA3</accession>
<evidence type="ECO:0000313" key="1">
    <source>
        <dbReference type="EMBL" id="UUC43968.1"/>
    </source>
</evidence>
<dbReference type="Gene3D" id="2.180.10.10">
    <property type="entry name" value="RHS repeat-associated core"/>
    <property type="match status" value="1"/>
</dbReference>
<proteinExistence type="predicted"/>
<sequence>MKSTYTLLLLSFLLFSCKKDEKNDEQQAEIVNNWKDFKLTDNVKSVTEKSYNLENGKKGKAATESPSRYDINLAFNTTGSLIEEKKILPDGVILEETTFLNKDKKLLISQYVKPGSAFTTKYSWDDNGNNTIITRRNPQGEQIEKTLNTFIKNQRVEVRRFDGKDNLTERTTYTFGSNDKVREEKGFQKETTVQYITTYTYDNNNNILTEQRLSPDYKRLYTINNKYTAKNLLLETETLNKDDKQEYSEIRTYDAKGNMTSNRVYDGFIDSKSIEEFKYDTNNNMTERKEIVNQEIITHQLLTYDNHNNVIVEKTIGRDGKLIVDRKTHFEYDKKGNWIKKTVSINGEAKFLVERTITYF</sequence>
<evidence type="ECO:0008006" key="3">
    <source>
        <dbReference type="Google" id="ProtNLM"/>
    </source>
</evidence>
<name>A0ABY5IQA3_9FLAO</name>
<organism evidence="1 2">
    <name type="scientific">Flavobacterium cerinum</name>
    <dbReference type="NCBI Taxonomy" id="2502784"/>
    <lineage>
        <taxon>Bacteria</taxon>
        <taxon>Pseudomonadati</taxon>
        <taxon>Bacteroidota</taxon>
        <taxon>Flavobacteriia</taxon>
        <taxon>Flavobacteriales</taxon>
        <taxon>Flavobacteriaceae</taxon>
        <taxon>Flavobacterium</taxon>
    </lineage>
</organism>
<dbReference type="PROSITE" id="PS51257">
    <property type="entry name" value="PROKAR_LIPOPROTEIN"/>
    <property type="match status" value="1"/>
</dbReference>
<dbReference type="EMBL" id="CP101751">
    <property type="protein sequence ID" value="UUC43968.1"/>
    <property type="molecule type" value="Genomic_DNA"/>
</dbReference>
<protein>
    <recommendedName>
        <fullName evidence="3">DUF4595 domain-containing protein</fullName>
    </recommendedName>
</protein>
<keyword evidence="2" id="KW-1185">Reference proteome</keyword>